<dbReference type="InterPro" id="IPR036465">
    <property type="entry name" value="vWFA_dom_sf"/>
</dbReference>
<dbReference type="Pfam" id="PF00092">
    <property type="entry name" value="VWA"/>
    <property type="match status" value="1"/>
</dbReference>
<reference evidence="4" key="2">
    <citation type="submission" date="2021-04" db="EMBL/GenBank/DDBJ databases">
        <authorList>
            <person name="Wen M.-L."/>
            <person name="Han X.-L."/>
            <person name="Xiong J."/>
        </authorList>
    </citation>
    <scope>NUCLEOTIDE SEQUENCE</scope>
    <source>
        <strain evidence="4">AGR0001</strain>
    </source>
</reference>
<dbReference type="SUPFAM" id="SSF53300">
    <property type="entry name" value="vWA-like"/>
    <property type="match status" value="1"/>
</dbReference>
<dbReference type="KEGG" id="sauh:SU9_021930"/>
<dbReference type="InterPro" id="IPR051266">
    <property type="entry name" value="CLCR"/>
</dbReference>
<evidence type="ECO:0000256" key="1">
    <source>
        <dbReference type="SAM" id="Coils"/>
    </source>
</evidence>
<dbReference type="AlphaFoldDB" id="J2K2Z9"/>
<evidence type="ECO:0000313" key="5">
    <source>
        <dbReference type="Proteomes" id="UP000009036"/>
    </source>
</evidence>
<organism evidence="3">
    <name type="scientific">Streptomyces auratus AGR0001</name>
    <dbReference type="NCBI Taxonomy" id="1160718"/>
    <lineage>
        <taxon>Bacteria</taxon>
        <taxon>Bacillati</taxon>
        <taxon>Actinomycetota</taxon>
        <taxon>Actinomycetes</taxon>
        <taxon>Kitasatosporales</taxon>
        <taxon>Streptomycetaceae</taxon>
        <taxon>Streptomyces</taxon>
    </lineage>
</organism>
<reference evidence="3" key="1">
    <citation type="journal article" date="2012" name="J. Bacteriol.">
        <title>Genome Sequence of Streptomyces auratus Strain AGR0001, a Phoslactomycin-Producing Actinomycete.</title>
        <authorList>
            <person name="Han X."/>
            <person name="Li M."/>
            <person name="Ding Z."/>
            <person name="Zhao J."/>
            <person name="Ji K."/>
            <person name="Wen M."/>
            <person name="Lu T."/>
        </authorList>
    </citation>
    <scope>NUCLEOTIDE SEQUENCE [LARGE SCALE GENOMIC DNA]</scope>
    <source>
        <strain evidence="3">AGR0001</strain>
    </source>
</reference>
<name>J2K2Z9_9ACTN</name>
<dbReference type="EMBL" id="AJGV01000067">
    <property type="protein sequence ID" value="EJJ07168.1"/>
    <property type="molecule type" value="Genomic_DNA"/>
</dbReference>
<evidence type="ECO:0000313" key="3">
    <source>
        <dbReference type="EMBL" id="EJJ07168.1"/>
    </source>
</evidence>
<dbReference type="PANTHER" id="PTHR10579">
    <property type="entry name" value="CALCIUM-ACTIVATED CHLORIDE CHANNEL REGULATOR"/>
    <property type="match status" value="1"/>
</dbReference>
<dbReference type="PANTHER" id="PTHR10579:SF43">
    <property type="entry name" value="ZINC FINGER (C3HC4-TYPE RING FINGER) FAMILY PROTEIN"/>
    <property type="match status" value="1"/>
</dbReference>
<proteinExistence type="predicted"/>
<protein>
    <submittedName>
        <fullName evidence="4">VWA domain-containing protein</fullName>
    </submittedName>
</protein>
<feature type="coiled-coil region" evidence="1">
    <location>
        <begin position="349"/>
        <end position="376"/>
    </location>
</feature>
<evidence type="ECO:0000313" key="4">
    <source>
        <dbReference type="EMBL" id="QTZ93780.1"/>
    </source>
</evidence>
<dbReference type="OrthoDB" id="9781333at2"/>
<dbReference type="HOGENOM" id="CLU_558862_0_0_11"/>
<sequence length="488" mass="53874">MDDQAIEILVLPERPAARNDEVTEFDVAIEVRCRTGESTASSGGAMNLCLVIDRSGSMGSQGKLETAKRSCLEIFERIKDDDLFTVVVFDSDAQVVVNPQTPRDEVAGKLESIRPGSLTNLSLGWYQGLLELQSHMTDEHYGRLILLSDGLANEGETKKLALEAVATRARDEGITTSTIGVGRDSDFQEDLLEAIATASGGRFWYIAESGIDSILEEEFRNALSVVLDRSKVELSLPPGVSVSEELNSLRKVSRRYGLRPLKGDDLFNFAVRLQIDPTQVVGSQFTLGATLYDGTSTVTSATTDIALVPQAEVVTTPVHALVSSVVEQYRSSQTEEKMLKDMESGEPDLSDMTEMLEAEVARMRRAEAELMRQRADIGTDRADVEWANIGKHLSMSETALLLTELTQQYGSEPEVRALLLPLRKGMRHEAQRGRVRWNYVSASDEDVEVSLLVKALGVTDALIRRLPDQRADLEQKREALSEQLARLQ</sequence>
<dbReference type="eggNOG" id="COG2304">
    <property type="taxonomic scope" value="Bacteria"/>
</dbReference>
<keyword evidence="1" id="KW-0175">Coiled coil</keyword>
<dbReference type="InterPro" id="IPR002035">
    <property type="entry name" value="VWF_A"/>
</dbReference>
<gene>
    <name evidence="4" type="ORF">SU9_021930</name>
    <name evidence="3" type="ORF">SU9_09714</name>
</gene>
<dbReference type="RefSeq" id="WP_006603510.1">
    <property type="nucleotide sequence ID" value="NZ_CP072931.1"/>
</dbReference>
<feature type="domain" description="VWFA" evidence="2">
    <location>
        <begin position="47"/>
        <end position="223"/>
    </location>
</feature>
<dbReference type="PROSITE" id="PS50234">
    <property type="entry name" value="VWFA"/>
    <property type="match status" value="1"/>
</dbReference>
<accession>J2K2Z9</accession>
<keyword evidence="5" id="KW-1185">Reference proteome</keyword>
<dbReference type="EMBL" id="CP072931">
    <property type="protein sequence ID" value="QTZ93780.1"/>
    <property type="molecule type" value="Genomic_DNA"/>
</dbReference>
<dbReference type="Gene3D" id="3.40.50.410">
    <property type="entry name" value="von Willebrand factor, type A domain"/>
    <property type="match status" value="1"/>
</dbReference>
<dbReference type="Proteomes" id="UP000009036">
    <property type="component" value="Chromosome"/>
</dbReference>
<dbReference type="PATRIC" id="fig|1160718.3.peg.1962"/>
<evidence type="ECO:0000259" key="2">
    <source>
        <dbReference type="PROSITE" id="PS50234"/>
    </source>
</evidence>
<dbReference type="STRING" id="1160718.SU9_09714"/>
<dbReference type="SMART" id="SM00327">
    <property type="entry name" value="VWA"/>
    <property type="match status" value="1"/>
</dbReference>